<dbReference type="AlphaFoldDB" id="A0AAU9QVW9"/>
<dbReference type="Proteomes" id="UP001295462">
    <property type="component" value="Unassembled WGS sequence"/>
</dbReference>
<name>A0AAU9QVW9_9VIBR</name>
<proteinExistence type="predicted"/>
<sequence length="40" mass="4453">MYTVSVSQTLTPSFLITYKVSICDANITSYHALKSMINNP</sequence>
<gene>
    <name evidence="1" type="ORF">THF1A12_70023</name>
</gene>
<protein>
    <submittedName>
        <fullName evidence="1">Uncharacterized protein</fullName>
    </submittedName>
</protein>
<comment type="caution">
    <text evidence="1">The sequence shown here is derived from an EMBL/GenBank/DDBJ whole genome shotgun (WGS) entry which is preliminary data.</text>
</comment>
<organism evidence="1 2">
    <name type="scientific">Vibrio jasicida</name>
    <dbReference type="NCBI Taxonomy" id="766224"/>
    <lineage>
        <taxon>Bacteria</taxon>
        <taxon>Pseudomonadati</taxon>
        <taxon>Pseudomonadota</taxon>
        <taxon>Gammaproteobacteria</taxon>
        <taxon>Vibrionales</taxon>
        <taxon>Vibrionaceae</taxon>
        <taxon>Vibrio</taxon>
    </lineage>
</organism>
<evidence type="ECO:0000313" key="1">
    <source>
        <dbReference type="EMBL" id="CAH1603300.1"/>
    </source>
</evidence>
<accession>A0AAU9QVW9</accession>
<reference evidence="1" key="1">
    <citation type="submission" date="2022-01" db="EMBL/GenBank/DDBJ databases">
        <authorList>
            <person name="Lagorce A."/>
        </authorList>
    </citation>
    <scope>NUCLEOTIDE SEQUENCE</scope>
    <source>
        <strain evidence="1">Th15_F1_A12</strain>
    </source>
</reference>
<dbReference type="EMBL" id="CAKMUD010000127">
    <property type="protein sequence ID" value="CAH1603300.1"/>
    <property type="molecule type" value="Genomic_DNA"/>
</dbReference>
<evidence type="ECO:0000313" key="2">
    <source>
        <dbReference type="Proteomes" id="UP001295462"/>
    </source>
</evidence>